<dbReference type="PANTHER" id="PTHR47995">
    <property type="entry name" value="TRANSCRIPTION FACTOR MYB33-RELATED"/>
    <property type="match status" value="1"/>
</dbReference>
<accession>A0A9P8KPT7</accession>
<dbReference type="CDD" id="cd00167">
    <property type="entry name" value="SANT"/>
    <property type="match status" value="2"/>
</dbReference>
<dbReference type="EMBL" id="JAIMJC010000007">
    <property type="protein sequence ID" value="KAH0522186.1"/>
    <property type="molecule type" value="Genomic_DNA"/>
</dbReference>
<evidence type="ECO:0000256" key="2">
    <source>
        <dbReference type="ARBA" id="ARBA00022737"/>
    </source>
</evidence>
<organism evidence="10 11">
    <name type="scientific">Trichoderma semiorbis</name>
    <dbReference type="NCBI Taxonomy" id="1491008"/>
    <lineage>
        <taxon>Eukaryota</taxon>
        <taxon>Fungi</taxon>
        <taxon>Dikarya</taxon>
        <taxon>Ascomycota</taxon>
        <taxon>Pezizomycotina</taxon>
        <taxon>Sordariomycetes</taxon>
        <taxon>Hypocreomycetidae</taxon>
        <taxon>Hypocreales</taxon>
        <taxon>Hypocreaceae</taxon>
        <taxon>Trichoderma</taxon>
    </lineage>
</organism>
<feature type="domain" description="Myb-like" evidence="8">
    <location>
        <begin position="90"/>
        <end position="140"/>
    </location>
</feature>
<dbReference type="PANTHER" id="PTHR47995:SF18">
    <property type="entry name" value="TRANSCRIPTION FACTOR MYB65"/>
    <property type="match status" value="1"/>
</dbReference>
<dbReference type="GO" id="GO:0003677">
    <property type="term" value="F:DNA binding"/>
    <property type="evidence" value="ECO:0007669"/>
    <property type="project" value="UniProtKB-KW"/>
</dbReference>
<keyword evidence="6" id="KW-0539">Nucleus</keyword>
<dbReference type="AlphaFoldDB" id="A0A9P8KPT7"/>
<dbReference type="Pfam" id="PF13921">
    <property type="entry name" value="Myb_DNA-bind_6"/>
    <property type="match status" value="1"/>
</dbReference>
<dbReference type="InterPro" id="IPR017930">
    <property type="entry name" value="Myb_dom"/>
</dbReference>
<evidence type="ECO:0000256" key="6">
    <source>
        <dbReference type="ARBA" id="ARBA00023242"/>
    </source>
</evidence>
<protein>
    <submittedName>
        <fullName evidence="10">Uncharacterized protein</fullName>
    </submittedName>
</protein>
<feature type="domain" description="HTH myb-type" evidence="9">
    <location>
        <begin position="94"/>
        <end position="144"/>
    </location>
</feature>
<dbReference type="PROSITE" id="PS51294">
    <property type="entry name" value="HTH_MYB"/>
    <property type="match status" value="2"/>
</dbReference>
<comment type="subcellular location">
    <subcellularLocation>
        <location evidence="1">Nucleus</location>
    </subcellularLocation>
</comment>
<dbReference type="PROSITE" id="PS50090">
    <property type="entry name" value="MYB_LIKE"/>
    <property type="match status" value="2"/>
</dbReference>
<feature type="compositionally biased region" description="Low complexity" evidence="7">
    <location>
        <begin position="168"/>
        <end position="178"/>
    </location>
</feature>
<dbReference type="GO" id="GO:0005634">
    <property type="term" value="C:nucleus"/>
    <property type="evidence" value="ECO:0007669"/>
    <property type="project" value="UniProtKB-SubCell"/>
</dbReference>
<evidence type="ECO:0000256" key="7">
    <source>
        <dbReference type="SAM" id="MobiDB-lite"/>
    </source>
</evidence>
<evidence type="ECO:0000313" key="10">
    <source>
        <dbReference type="EMBL" id="KAH0522186.1"/>
    </source>
</evidence>
<keyword evidence="11" id="KW-1185">Reference proteome</keyword>
<evidence type="ECO:0000256" key="4">
    <source>
        <dbReference type="ARBA" id="ARBA00023125"/>
    </source>
</evidence>
<gene>
    <name evidence="10" type="ORF">TsFJ059_006076</name>
</gene>
<feature type="region of interest" description="Disordered" evidence="7">
    <location>
        <begin position="145"/>
        <end position="181"/>
    </location>
</feature>
<feature type="region of interest" description="Disordered" evidence="7">
    <location>
        <begin position="262"/>
        <end position="281"/>
    </location>
</feature>
<evidence type="ECO:0000259" key="8">
    <source>
        <dbReference type="PROSITE" id="PS50090"/>
    </source>
</evidence>
<dbReference type="SUPFAM" id="SSF46689">
    <property type="entry name" value="Homeodomain-like"/>
    <property type="match status" value="1"/>
</dbReference>
<reference evidence="10 11" key="1">
    <citation type="submission" date="2021-08" db="EMBL/GenBank/DDBJ databases">
        <title>The highly contiguous genome resource for Trichoderma semiorbis FJ059, a fungal antagonistic to plant pathogens.</title>
        <authorList>
            <person name="Liu T."/>
        </authorList>
    </citation>
    <scope>NUCLEOTIDE SEQUENCE [LARGE SCALE GENOMIC DNA]</scope>
    <source>
        <strain evidence="10 11">FJ059</strain>
    </source>
</reference>
<keyword evidence="4" id="KW-0238">DNA-binding</keyword>
<dbReference type="InterPro" id="IPR001005">
    <property type="entry name" value="SANT/Myb"/>
</dbReference>
<dbReference type="InterPro" id="IPR009057">
    <property type="entry name" value="Homeodomain-like_sf"/>
</dbReference>
<feature type="domain" description="HTH myb-type" evidence="9">
    <location>
        <begin position="42"/>
        <end position="93"/>
    </location>
</feature>
<evidence type="ECO:0000256" key="5">
    <source>
        <dbReference type="ARBA" id="ARBA00023163"/>
    </source>
</evidence>
<evidence type="ECO:0000313" key="11">
    <source>
        <dbReference type="Proteomes" id="UP000826573"/>
    </source>
</evidence>
<dbReference type="Proteomes" id="UP000826573">
    <property type="component" value="Unassembled WGS sequence"/>
</dbReference>
<feature type="domain" description="Myb-like" evidence="8">
    <location>
        <begin position="42"/>
        <end position="89"/>
    </location>
</feature>
<keyword evidence="3" id="KW-0805">Transcription regulation</keyword>
<keyword evidence="5" id="KW-0804">Transcription</keyword>
<comment type="caution">
    <text evidence="10">The sequence shown here is derived from an EMBL/GenBank/DDBJ whole genome shotgun (WGS) entry which is preliminary data.</text>
</comment>
<keyword evidence="2" id="KW-0677">Repeat</keyword>
<sequence>MTAVSPPHVPREVDFISTEELMAMTPMQLRTLVMRSGILEPRKGPWSPEESHRLVTLVRLMGPQDWVSIASYMASRNAKQCRERYHQNLDPNLRHDPISEDEARHIMDLYAKYGTAWARIAEHLPGRSDNAIKNYVNGLVNKTRRAEERQAGHSSSAKRRGSGQSTLSGASPSAPASSVMATCSSSTGTVFTPSPFGSQALESPTFSDMTDSDNGNNYTVASYRLPAHSPELSQPLAHHPTLYQQQAHEASIFGQSSYGYIQQHDSQRPDSRSSEPSFFSGPSFQYSSTDLARYSISGTASRELTRDVAMQNYDLPRLQLPWAENQMSHMTIPPSPEQSVAAAAVAPPSHQVDPRMAIARLLV</sequence>
<evidence type="ECO:0000259" key="9">
    <source>
        <dbReference type="PROSITE" id="PS51294"/>
    </source>
</evidence>
<proteinExistence type="predicted"/>
<evidence type="ECO:0000256" key="3">
    <source>
        <dbReference type="ARBA" id="ARBA00023015"/>
    </source>
</evidence>
<dbReference type="SMART" id="SM00717">
    <property type="entry name" value="SANT"/>
    <property type="match status" value="2"/>
</dbReference>
<evidence type="ECO:0000256" key="1">
    <source>
        <dbReference type="ARBA" id="ARBA00004123"/>
    </source>
</evidence>
<name>A0A9P8KPT7_9HYPO</name>
<dbReference type="Gene3D" id="1.10.10.60">
    <property type="entry name" value="Homeodomain-like"/>
    <property type="match status" value="2"/>
</dbReference>